<reference evidence="2 3" key="1">
    <citation type="submission" date="2024-02" db="EMBL/GenBank/DDBJ databases">
        <authorList>
            <consortium name="ELIXIR-Norway"/>
            <consortium name="Elixir Norway"/>
        </authorList>
    </citation>
    <scope>NUCLEOTIDE SEQUENCE [LARGE SCALE GENOMIC DNA]</scope>
</reference>
<dbReference type="Proteomes" id="UP001497444">
    <property type="component" value="Chromosome 2"/>
</dbReference>
<dbReference type="InterPro" id="IPR050464">
    <property type="entry name" value="Zeta_carotene_desat/Oxidored"/>
</dbReference>
<dbReference type="InterPro" id="IPR002937">
    <property type="entry name" value="Amino_oxidase"/>
</dbReference>
<proteinExistence type="predicted"/>
<dbReference type="PANTHER" id="PTHR42923">
    <property type="entry name" value="PROTOPORPHYRINOGEN OXIDASE"/>
    <property type="match status" value="1"/>
</dbReference>
<evidence type="ECO:0000313" key="3">
    <source>
        <dbReference type="Proteomes" id="UP001497444"/>
    </source>
</evidence>
<name>A0ABP0WRX8_9BRYO</name>
<dbReference type="InterPro" id="IPR036188">
    <property type="entry name" value="FAD/NAD-bd_sf"/>
</dbReference>
<feature type="domain" description="Amine oxidase" evidence="1">
    <location>
        <begin position="104"/>
        <end position="544"/>
    </location>
</feature>
<protein>
    <recommendedName>
        <fullName evidence="1">Amine oxidase domain-containing protein</fullName>
    </recommendedName>
</protein>
<keyword evidence="3" id="KW-1185">Reference proteome</keyword>
<evidence type="ECO:0000313" key="2">
    <source>
        <dbReference type="EMBL" id="CAK9268921.1"/>
    </source>
</evidence>
<sequence length="590" mass="65611">MAGECLQTRWTSSLLSSGTDLRGPRSLRLSTTKLLVDSRSCCRRQIGRLKYSSGRNARPCKLASKLVVPVAGAAEEEEDTVMDEEKKQQKNKNKKVVVVGAGWAGLGAAHHLTKQGYEVTLLEAGAQPGGLVAGWKTASGRSVEVGIHGFWYPYQNIFSLVDELGLEPFTTWTRSAQYSPNGLEVESPIFQALPQLPSPLGTFVYTQFKLLPLVDRLTALPLMYAVIDFDNSDTAWQDYDARTARELFREFGCSDRVYQDAFNPMLLVGLFAPGELCSAAACLGMLYYFILAHQPDFDVVWCRGTVGEMIFKPWVASMRGGGCQFLSGKRVTDLVLNEATGAVTGVCCGEEEFQTDAVVFSVGITAMQRIVANSKVLKTREEFVNTANLGAVDILAVRLWLDRKVHIPMPSNACFGFDSTTGWTFFDLNSLHDEYRDEPGTVVEADFYHANQFLPLSDDQIVKKVKEYLATCINGFRDAEVVDQAVVRFPKAVTHFFPGSYKYMMQGTTSFPNVFMAGDWIVNRHGSWSQEKAYVTGLEAANRVVDHFQEGKRAHIIPVDPDESHVQELRRINKAAKGLLKQLPFAEFFM</sequence>
<organism evidence="2 3">
    <name type="scientific">Sphagnum jensenii</name>
    <dbReference type="NCBI Taxonomy" id="128206"/>
    <lineage>
        <taxon>Eukaryota</taxon>
        <taxon>Viridiplantae</taxon>
        <taxon>Streptophyta</taxon>
        <taxon>Embryophyta</taxon>
        <taxon>Bryophyta</taxon>
        <taxon>Sphagnophytina</taxon>
        <taxon>Sphagnopsida</taxon>
        <taxon>Sphagnales</taxon>
        <taxon>Sphagnaceae</taxon>
        <taxon>Sphagnum</taxon>
    </lineage>
</organism>
<dbReference type="Pfam" id="PF01593">
    <property type="entry name" value="Amino_oxidase"/>
    <property type="match status" value="1"/>
</dbReference>
<dbReference type="Gene3D" id="3.50.50.60">
    <property type="entry name" value="FAD/NAD(P)-binding domain"/>
    <property type="match status" value="1"/>
</dbReference>
<accession>A0ABP0WRX8</accession>
<gene>
    <name evidence="2" type="ORF">CSSPJE1EN1_LOCUS14399</name>
</gene>
<evidence type="ECO:0000259" key="1">
    <source>
        <dbReference type="Pfam" id="PF01593"/>
    </source>
</evidence>
<dbReference type="PANTHER" id="PTHR42923:SF24">
    <property type="entry name" value="OS04G0560500 PROTEIN"/>
    <property type="match status" value="1"/>
</dbReference>
<dbReference type="EMBL" id="OZ020097">
    <property type="protein sequence ID" value="CAK9268921.1"/>
    <property type="molecule type" value="Genomic_DNA"/>
</dbReference>
<dbReference type="PRINTS" id="PR00419">
    <property type="entry name" value="ADXRDTASE"/>
</dbReference>
<dbReference type="SUPFAM" id="SSF51905">
    <property type="entry name" value="FAD/NAD(P)-binding domain"/>
    <property type="match status" value="1"/>
</dbReference>